<evidence type="ECO:0000256" key="1">
    <source>
        <dbReference type="SAM" id="MobiDB-lite"/>
    </source>
</evidence>
<evidence type="ECO:0000313" key="2">
    <source>
        <dbReference type="EMBL" id="MBP2375473.1"/>
    </source>
</evidence>
<comment type="caution">
    <text evidence="2">The sequence shown here is derived from an EMBL/GenBank/DDBJ whole genome shotgun (WGS) entry which is preliminary data.</text>
</comment>
<protein>
    <recommendedName>
        <fullName evidence="4">FXSXX-COOH protein</fullName>
    </recommendedName>
</protein>
<dbReference type="RefSeq" id="WP_209909155.1">
    <property type="nucleotide sequence ID" value="NZ_JAGIOE010000001.1"/>
</dbReference>
<gene>
    <name evidence="2" type="ORF">JOF46_003385</name>
</gene>
<proteinExistence type="predicted"/>
<feature type="region of interest" description="Disordered" evidence="1">
    <location>
        <begin position="1"/>
        <end position="29"/>
    </location>
</feature>
<accession>A0ABS4WHR7</accession>
<reference evidence="2 3" key="1">
    <citation type="submission" date="2021-03" db="EMBL/GenBank/DDBJ databases">
        <title>Sequencing the genomes of 1000 actinobacteria strains.</title>
        <authorList>
            <person name="Klenk H.-P."/>
        </authorList>
    </citation>
    <scope>NUCLEOTIDE SEQUENCE [LARGE SCALE GENOMIC DNA]</scope>
    <source>
        <strain evidence="2 3">DSM 15454</strain>
    </source>
</reference>
<evidence type="ECO:0000313" key="3">
    <source>
        <dbReference type="Proteomes" id="UP000766570"/>
    </source>
</evidence>
<evidence type="ECO:0008006" key="4">
    <source>
        <dbReference type="Google" id="ProtNLM"/>
    </source>
</evidence>
<dbReference type="Proteomes" id="UP000766570">
    <property type="component" value="Unassembled WGS sequence"/>
</dbReference>
<sequence>MSNNHTPPASSLPVPGPRPASPPETARETTDLDVLETLAEVPVAEHLAIFESLQASLAADLDSTSQEHP</sequence>
<organism evidence="2 3">
    <name type="scientific">Paeniglutamicibacter psychrophenolicus</name>
    <dbReference type="NCBI Taxonomy" id="257454"/>
    <lineage>
        <taxon>Bacteria</taxon>
        <taxon>Bacillati</taxon>
        <taxon>Actinomycetota</taxon>
        <taxon>Actinomycetes</taxon>
        <taxon>Micrococcales</taxon>
        <taxon>Micrococcaceae</taxon>
        <taxon>Paeniglutamicibacter</taxon>
    </lineage>
</organism>
<dbReference type="EMBL" id="JAGIOE010000001">
    <property type="protein sequence ID" value="MBP2375473.1"/>
    <property type="molecule type" value="Genomic_DNA"/>
</dbReference>
<name>A0ABS4WHR7_9MICC</name>
<keyword evidence="3" id="KW-1185">Reference proteome</keyword>